<dbReference type="Proteomes" id="UP000540556">
    <property type="component" value="Unassembled WGS sequence"/>
</dbReference>
<dbReference type="AlphaFoldDB" id="A0A7W4PRG6"/>
<dbReference type="EMBL" id="JABEQK010000007">
    <property type="protein sequence ID" value="MBB2205464.1"/>
    <property type="molecule type" value="Genomic_DNA"/>
</dbReference>
<name>A0A7W4PRG6_9PROT</name>
<gene>
    <name evidence="3" type="ORF">HLH27_10600</name>
</gene>
<sequence>MQRFVSTAMGRMLASLLLLAGLILPPSLSHAAPVRAAMTTMAAMPGMTMGCDATAPQSQVSCHPPGHHHTGHAGESCCTQTDCTAAWLPAPTAQAPPALRRTAAMPPLRATPLAGRTFAPGPRPPRLTT</sequence>
<comment type="caution">
    <text evidence="3">The sequence shown here is derived from an EMBL/GenBank/DDBJ whole genome shotgun (WGS) entry which is preliminary data.</text>
</comment>
<protein>
    <submittedName>
        <fullName evidence="3">Uncharacterized protein</fullName>
    </submittedName>
</protein>
<feature type="region of interest" description="Disordered" evidence="1">
    <location>
        <begin position="109"/>
        <end position="129"/>
    </location>
</feature>
<dbReference type="RefSeq" id="WP_182949995.1">
    <property type="nucleotide sequence ID" value="NZ_JABEQK010000007.1"/>
</dbReference>
<feature type="chain" id="PRO_5031087126" evidence="2">
    <location>
        <begin position="32"/>
        <end position="129"/>
    </location>
</feature>
<evidence type="ECO:0000256" key="1">
    <source>
        <dbReference type="SAM" id="MobiDB-lite"/>
    </source>
</evidence>
<evidence type="ECO:0000256" key="2">
    <source>
        <dbReference type="SAM" id="SignalP"/>
    </source>
</evidence>
<organism evidence="3 4">
    <name type="scientific">Gluconacetobacter takamatsuzukensis</name>
    <dbReference type="NCBI Taxonomy" id="1286190"/>
    <lineage>
        <taxon>Bacteria</taxon>
        <taxon>Pseudomonadati</taxon>
        <taxon>Pseudomonadota</taxon>
        <taxon>Alphaproteobacteria</taxon>
        <taxon>Acetobacterales</taxon>
        <taxon>Acetobacteraceae</taxon>
        <taxon>Gluconacetobacter</taxon>
    </lineage>
</organism>
<evidence type="ECO:0000313" key="3">
    <source>
        <dbReference type="EMBL" id="MBB2205464.1"/>
    </source>
</evidence>
<keyword evidence="2" id="KW-0732">Signal</keyword>
<reference evidence="3 4" key="1">
    <citation type="submission" date="2020-04" db="EMBL/GenBank/DDBJ databases">
        <title>Description of novel Gluconacetobacter.</title>
        <authorList>
            <person name="Sombolestani A."/>
        </authorList>
    </citation>
    <scope>NUCLEOTIDE SEQUENCE [LARGE SCALE GENOMIC DNA]</scope>
    <source>
        <strain evidence="3 4">LMG 27800</strain>
    </source>
</reference>
<evidence type="ECO:0000313" key="4">
    <source>
        <dbReference type="Proteomes" id="UP000540556"/>
    </source>
</evidence>
<proteinExistence type="predicted"/>
<keyword evidence="4" id="KW-1185">Reference proteome</keyword>
<accession>A0A7W4PRG6</accession>
<feature type="signal peptide" evidence="2">
    <location>
        <begin position="1"/>
        <end position="31"/>
    </location>
</feature>